<evidence type="ECO:0000313" key="1">
    <source>
        <dbReference type="EMBL" id="KAI7945258.1"/>
    </source>
</evidence>
<reference evidence="2" key="1">
    <citation type="journal article" date="2018" name="BMC Genomics">
        <title>Genomic insights into host adaptation between the wheat stripe rust pathogen (Puccinia striiformis f. sp. tritici) and the barley stripe rust pathogen (Puccinia striiformis f. sp. hordei).</title>
        <authorList>
            <person name="Xia C."/>
            <person name="Wang M."/>
            <person name="Yin C."/>
            <person name="Cornejo O.E."/>
            <person name="Hulbert S.H."/>
            <person name="Chen X."/>
        </authorList>
    </citation>
    <scope>NUCLEOTIDE SEQUENCE [LARGE SCALE GENOMIC DNA]</scope>
    <source>
        <strain evidence="2">93-210</strain>
    </source>
</reference>
<reference evidence="1 2" key="3">
    <citation type="journal article" date="2022" name="Microbiol. Spectr.">
        <title>Folding features and dynamics of 3D genome architecture in plant fungal pathogens.</title>
        <authorList>
            <person name="Xia C."/>
        </authorList>
    </citation>
    <scope>NUCLEOTIDE SEQUENCE [LARGE SCALE GENOMIC DNA]</scope>
    <source>
        <strain evidence="1 2">93-210</strain>
    </source>
</reference>
<name>A0ACC0E7X3_9BASI</name>
<accession>A0ACC0E7X3</accession>
<evidence type="ECO:0000313" key="2">
    <source>
        <dbReference type="Proteomes" id="UP001060170"/>
    </source>
</evidence>
<reference evidence="2" key="2">
    <citation type="journal article" date="2018" name="Mol. Plant Microbe Interact.">
        <title>Genome sequence resources for the wheat stripe rust pathogen (Puccinia striiformis f. sp. tritici) and the barley stripe rust pathogen (Puccinia striiformis f. sp. hordei).</title>
        <authorList>
            <person name="Xia C."/>
            <person name="Wang M."/>
            <person name="Yin C."/>
            <person name="Cornejo O.E."/>
            <person name="Hulbert S.H."/>
            <person name="Chen X."/>
        </authorList>
    </citation>
    <scope>NUCLEOTIDE SEQUENCE [LARGE SCALE GENOMIC DNA]</scope>
    <source>
        <strain evidence="2">93-210</strain>
    </source>
</reference>
<gene>
    <name evidence="1" type="ORF">MJO28_010953</name>
</gene>
<dbReference type="Proteomes" id="UP001060170">
    <property type="component" value="Chromosome 10"/>
</dbReference>
<dbReference type="EMBL" id="CM045874">
    <property type="protein sequence ID" value="KAI7945258.1"/>
    <property type="molecule type" value="Genomic_DNA"/>
</dbReference>
<sequence>MSSGNRPTLNSGGDHLTASTEQHQSTRSPTSTPSFGKPDSPDEDDEIDPKFVVRSANSMIKAKKQRKKEQTHSNKVATLSTSADLPHHRSKLSLSITNFVKGMIGCARTNFKLPFPPSNEEFQQWESWLQRRQDAMDLAIDEHSQKAKAKTDSERSMMIRNQSQQLKNELPPVIFKPAPTSDFNIPKPFQIACNDKFKTQGFSRITFEWKKPESKWNSAATTILAKHWYNFYLQERSFSKLDEVNARPIIERWLKTMKKKYAQDNNPKSKAAPADAEEEQRAKEDSAMRRRHRDRRGQVGWQIAKMRFATSMSCFPEHPHISVIFNNVDTVSDYEDSTSIEHDPRSILLTWRSNDLNEFVALIDKATTQKAKSKDRHKISAILSRNGTRQPTEEEEEMYPIPEGLPRDSYSDKILVASSEIEREAMGIPATEDNRFSLSQAVAELKKRTAYTLISAAATNHNTMQVDFMNANQ</sequence>
<protein>
    <submittedName>
        <fullName evidence="1">Uncharacterized protein</fullName>
    </submittedName>
</protein>
<proteinExistence type="predicted"/>
<keyword evidence="2" id="KW-1185">Reference proteome</keyword>
<comment type="caution">
    <text evidence="1">The sequence shown here is derived from an EMBL/GenBank/DDBJ whole genome shotgun (WGS) entry which is preliminary data.</text>
</comment>
<organism evidence="1 2">
    <name type="scientific">Puccinia striiformis f. sp. tritici</name>
    <dbReference type="NCBI Taxonomy" id="168172"/>
    <lineage>
        <taxon>Eukaryota</taxon>
        <taxon>Fungi</taxon>
        <taxon>Dikarya</taxon>
        <taxon>Basidiomycota</taxon>
        <taxon>Pucciniomycotina</taxon>
        <taxon>Pucciniomycetes</taxon>
        <taxon>Pucciniales</taxon>
        <taxon>Pucciniaceae</taxon>
        <taxon>Puccinia</taxon>
    </lineage>
</organism>